<dbReference type="InterPro" id="IPR014729">
    <property type="entry name" value="Rossmann-like_a/b/a_fold"/>
</dbReference>
<dbReference type="GO" id="GO:0005524">
    <property type="term" value="F:ATP binding"/>
    <property type="evidence" value="ECO:0007669"/>
    <property type="project" value="UniProtKB-KW"/>
</dbReference>
<dbReference type="EMBL" id="MRZV01000020">
    <property type="protein sequence ID" value="PIK62043.1"/>
    <property type="molecule type" value="Genomic_DNA"/>
</dbReference>
<comment type="pathway">
    <text evidence="2">Nitrogen metabolism; urea cycle; (N(omega)-L-arginino)succinate from L-aspartate and L-citrulline: step 1/1.</text>
</comment>
<dbReference type="SUPFAM" id="SSF52402">
    <property type="entry name" value="Adenine nucleotide alpha hydrolases-like"/>
    <property type="match status" value="1"/>
</dbReference>
<keyword evidence="7" id="KW-0055">Arginine biosynthesis</keyword>
<dbReference type="InterPro" id="IPR018223">
    <property type="entry name" value="Arginosuc_synth_CS"/>
</dbReference>
<evidence type="ECO:0000256" key="1">
    <source>
        <dbReference type="ARBA" id="ARBA00004967"/>
    </source>
</evidence>
<dbReference type="InterPro" id="IPR001518">
    <property type="entry name" value="Arginosuc_synth"/>
</dbReference>
<evidence type="ECO:0000256" key="13">
    <source>
        <dbReference type="ARBA" id="ARBA00049077"/>
    </source>
</evidence>
<dbReference type="GO" id="GO:0004055">
    <property type="term" value="F:argininosuccinate synthase activity"/>
    <property type="evidence" value="ECO:0007669"/>
    <property type="project" value="UniProtKB-EC"/>
</dbReference>
<dbReference type="SUPFAM" id="SSF69864">
    <property type="entry name" value="Argininosuccinate synthetase, C-terminal domain"/>
    <property type="match status" value="1"/>
</dbReference>
<evidence type="ECO:0000256" key="7">
    <source>
        <dbReference type="ARBA" id="ARBA00022571"/>
    </source>
</evidence>
<dbReference type="HAMAP" id="MF_00005">
    <property type="entry name" value="Arg_succ_synth_type1"/>
    <property type="match status" value="1"/>
</dbReference>
<evidence type="ECO:0000256" key="8">
    <source>
        <dbReference type="ARBA" id="ARBA00022598"/>
    </source>
</evidence>
<keyword evidence="8" id="KW-0436">Ligase</keyword>
<evidence type="ECO:0000259" key="15">
    <source>
        <dbReference type="Pfam" id="PF20979"/>
    </source>
</evidence>
<evidence type="ECO:0000256" key="10">
    <source>
        <dbReference type="ARBA" id="ARBA00022741"/>
    </source>
</evidence>
<dbReference type="OrthoDB" id="1688907at2759"/>
<gene>
    <name evidence="16" type="ORF">BSL78_01054</name>
</gene>
<dbReference type="PANTHER" id="PTHR11587:SF2">
    <property type="entry name" value="ARGININOSUCCINATE SYNTHASE"/>
    <property type="match status" value="1"/>
</dbReference>
<dbReference type="NCBIfam" id="NF001770">
    <property type="entry name" value="PRK00509.1"/>
    <property type="match status" value="1"/>
</dbReference>
<dbReference type="InterPro" id="IPR023434">
    <property type="entry name" value="Arginosuc_synth_type_1_subfam"/>
</dbReference>
<dbReference type="UniPathway" id="UPA00158">
    <property type="reaction ID" value="UER00272"/>
</dbReference>
<dbReference type="Proteomes" id="UP000230750">
    <property type="component" value="Unassembled WGS sequence"/>
</dbReference>
<evidence type="ECO:0000256" key="3">
    <source>
        <dbReference type="ARBA" id="ARBA00011881"/>
    </source>
</evidence>
<evidence type="ECO:0000259" key="14">
    <source>
        <dbReference type="Pfam" id="PF00764"/>
    </source>
</evidence>
<dbReference type="CDD" id="cd01999">
    <property type="entry name" value="ASS"/>
    <property type="match status" value="1"/>
</dbReference>
<accession>A0A2G8LP60</accession>
<comment type="catalytic activity">
    <reaction evidence="13">
        <text>L-citrulline + L-aspartate + ATP = 2-(N(omega)-L-arginino)succinate + AMP + diphosphate + H(+)</text>
        <dbReference type="Rhea" id="RHEA:10932"/>
        <dbReference type="ChEBI" id="CHEBI:15378"/>
        <dbReference type="ChEBI" id="CHEBI:29991"/>
        <dbReference type="ChEBI" id="CHEBI:30616"/>
        <dbReference type="ChEBI" id="CHEBI:33019"/>
        <dbReference type="ChEBI" id="CHEBI:57472"/>
        <dbReference type="ChEBI" id="CHEBI:57743"/>
        <dbReference type="ChEBI" id="CHEBI:456215"/>
        <dbReference type="EC" id="6.3.4.5"/>
    </reaction>
</comment>
<comment type="pathway">
    <text evidence="1">Amino-acid biosynthesis; L-arginine biosynthesis; L-arginine from L-ornithine and carbamoyl phosphate: step 2/3.</text>
</comment>
<organism evidence="16 17">
    <name type="scientific">Stichopus japonicus</name>
    <name type="common">Sea cucumber</name>
    <dbReference type="NCBI Taxonomy" id="307972"/>
    <lineage>
        <taxon>Eukaryota</taxon>
        <taxon>Metazoa</taxon>
        <taxon>Echinodermata</taxon>
        <taxon>Eleutherozoa</taxon>
        <taxon>Echinozoa</taxon>
        <taxon>Holothuroidea</taxon>
        <taxon>Aspidochirotacea</taxon>
        <taxon>Aspidochirotida</taxon>
        <taxon>Stichopodidae</taxon>
        <taxon>Apostichopus</taxon>
    </lineage>
</organism>
<comment type="subunit">
    <text evidence="3">Homotetramer.</text>
</comment>
<dbReference type="FunFam" id="3.90.1260.10:FF:000003">
    <property type="entry name" value="Argininosuccinate synthase"/>
    <property type="match status" value="1"/>
</dbReference>
<evidence type="ECO:0000256" key="5">
    <source>
        <dbReference type="ARBA" id="ARBA00014810"/>
    </source>
</evidence>
<evidence type="ECO:0000313" key="17">
    <source>
        <dbReference type="Proteomes" id="UP000230750"/>
    </source>
</evidence>
<evidence type="ECO:0000256" key="12">
    <source>
        <dbReference type="ARBA" id="ARBA00029916"/>
    </source>
</evidence>
<keyword evidence="10" id="KW-0547">Nucleotide-binding</keyword>
<dbReference type="PANTHER" id="PTHR11587">
    <property type="entry name" value="ARGININOSUCCINATE SYNTHASE"/>
    <property type="match status" value="1"/>
</dbReference>
<dbReference type="GO" id="GO:0000053">
    <property type="term" value="P:argininosuccinate metabolic process"/>
    <property type="evidence" value="ECO:0007669"/>
    <property type="project" value="TreeGrafter"/>
</dbReference>
<evidence type="ECO:0000256" key="2">
    <source>
        <dbReference type="ARBA" id="ARBA00005154"/>
    </source>
</evidence>
<reference evidence="16 17" key="1">
    <citation type="journal article" date="2017" name="PLoS Biol.">
        <title>The sea cucumber genome provides insights into morphological evolution and visceral regeneration.</title>
        <authorList>
            <person name="Zhang X."/>
            <person name="Sun L."/>
            <person name="Yuan J."/>
            <person name="Sun Y."/>
            <person name="Gao Y."/>
            <person name="Zhang L."/>
            <person name="Li S."/>
            <person name="Dai H."/>
            <person name="Hamel J.F."/>
            <person name="Liu C."/>
            <person name="Yu Y."/>
            <person name="Liu S."/>
            <person name="Lin W."/>
            <person name="Guo K."/>
            <person name="Jin S."/>
            <person name="Xu P."/>
            <person name="Storey K.B."/>
            <person name="Huan P."/>
            <person name="Zhang T."/>
            <person name="Zhou Y."/>
            <person name="Zhang J."/>
            <person name="Lin C."/>
            <person name="Li X."/>
            <person name="Xing L."/>
            <person name="Huo D."/>
            <person name="Sun M."/>
            <person name="Wang L."/>
            <person name="Mercier A."/>
            <person name="Li F."/>
            <person name="Yang H."/>
            <person name="Xiang J."/>
        </authorList>
    </citation>
    <scope>NUCLEOTIDE SEQUENCE [LARGE SCALE GENOMIC DNA]</scope>
    <source>
        <strain evidence="16">Shaxun</strain>
        <tissue evidence="16">Muscle</tissue>
    </source>
</reference>
<dbReference type="Gene3D" id="3.90.1260.10">
    <property type="entry name" value="Argininosuccinate synthetase, chain A, domain 2"/>
    <property type="match status" value="1"/>
</dbReference>
<dbReference type="InterPro" id="IPR024074">
    <property type="entry name" value="AS_cat/multimer_dom_body"/>
</dbReference>
<dbReference type="Gene3D" id="1.20.5.470">
    <property type="entry name" value="Single helix bin"/>
    <property type="match status" value="1"/>
</dbReference>
<feature type="domain" description="Arginosuccinate synthase C-terminal" evidence="15">
    <location>
        <begin position="190"/>
        <end position="413"/>
    </location>
</feature>
<dbReference type="AlphaFoldDB" id="A0A2G8LP60"/>
<dbReference type="STRING" id="307972.A0A2G8LP60"/>
<evidence type="ECO:0000256" key="11">
    <source>
        <dbReference type="ARBA" id="ARBA00022840"/>
    </source>
</evidence>
<comment type="caution">
    <text evidence="16">The sequence shown here is derived from an EMBL/GenBank/DDBJ whole genome shotgun (WGS) entry which is preliminary data.</text>
</comment>
<dbReference type="Gene3D" id="3.40.50.620">
    <property type="entry name" value="HUPs"/>
    <property type="match status" value="1"/>
</dbReference>
<dbReference type="PROSITE" id="PS00564">
    <property type="entry name" value="ARGININOSUCCIN_SYN_1"/>
    <property type="match status" value="1"/>
</dbReference>
<dbReference type="GO" id="GO:0006526">
    <property type="term" value="P:L-arginine biosynthetic process"/>
    <property type="evidence" value="ECO:0007669"/>
    <property type="project" value="UniProtKB-UniPathway"/>
</dbReference>
<keyword evidence="11" id="KW-0067">ATP-binding</keyword>
<dbReference type="FunFam" id="3.40.50.620:FF:000019">
    <property type="entry name" value="Argininosuccinate synthase"/>
    <property type="match status" value="1"/>
</dbReference>
<dbReference type="UniPathway" id="UPA00068">
    <property type="reaction ID" value="UER00113"/>
</dbReference>
<dbReference type="Pfam" id="PF00764">
    <property type="entry name" value="Arginosuc_synth"/>
    <property type="match status" value="1"/>
</dbReference>
<evidence type="ECO:0000256" key="6">
    <source>
        <dbReference type="ARBA" id="ARBA00022436"/>
    </source>
</evidence>
<keyword evidence="17" id="KW-1185">Reference proteome</keyword>
<dbReference type="Pfam" id="PF20979">
    <property type="entry name" value="Arginosuc_syn_C"/>
    <property type="match status" value="1"/>
</dbReference>
<keyword evidence="9" id="KW-0028">Amino-acid biosynthesis</keyword>
<dbReference type="EC" id="6.3.4.5" evidence="4"/>
<feature type="domain" description="Arginosuccinate synthase-like N-terminal" evidence="14">
    <location>
        <begin position="18"/>
        <end position="181"/>
    </location>
</feature>
<dbReference type="InterPro" id="IPR048267">
    <property type="entry name" value="Arginosuc_syn_N"/>
</dbReference>
<name>A0A2G8LP60_STIJA</name>
<evidence type="ECO:0000256" key="4">
    <source>
        <dbReference type="ARBA" id="ARBA00012286"/>
    </source>
</evidence>
<dbReference type="GO" id="GO:0005737">
    <property type="term" value="C:cytoplasm"/>
    <property type="evidence" value="ECO:0007669"/>
    <property type="project" value="TreeGrafter"/>
</dbReference>
<dbReference type="GO" id="GO:0000050">
    <property type="term" value="P:urea cycle"/>
    <property type="evidence" value="ECO:0007669"/>
    <property type="project" value="UniProtKB-UniPathway"/>
</dbReference>
<keyword evidence="6" id="KW-0835">Urea cycle</keyword>
<dbReference type="InterPro" id="IPR048268">
    <property type="entry name" value="Arginosuc_syn_C"/>
</dbReference>
<dbReference type="NCBIfam" id="TIGR00032">
    <property type="entry name" value="argG"/>
    <property type="match status" value="1"/>
</dbReference>
<proteinExistence type="inferred from homology"/>
<protein>
    <recommendedName>
        <fullName evidence="5">Argininosuccinate synthase</fullName>
        <ecNumber evidence="4">6.3.4.5</ecNumber>
    </recommendedName>
    <alternativeName>
        <fullName evidence="12">Citrulline--aspartate ligase</fullName>
    </alternativeName>
</protein>
<sequence>MAESPAKKARAQSEKGIAVLAYSGGLDTSCILLWLIEQGYEVVAYTADVGQGDDFEAVKKKAMQCGAKKYVVKDLKKDFVLENIWPAVQANAKYEDRYLLGTSLARPCITKGMMEVVREEGADFISHGATGKGNDQIRMELSAYALKPDIQIIAPWKMPEFYNRFHGRKDLFEYAKLNNIPLPVTTSAPWSMDGNLMHISYEAGILEDPKVAAPSDMYQMTSDPLTSPDEPDKLEIEFKHGVPIRVKNLKDGTEKTDALELYLYLNEVGGKHGIGRIDVVENRYIGMKSRGVYECPAATILIEAHLDIENITMDKAMRRIKHDLSLRFTEQVYEGYWYSPENVFVRHCIHKSQEDVEGCVTVLLHKGHTYIISRHSPKSLYNEQLVSMDVKGDYEPLDALGFIKVNAVRLKEYSRLRGMDASNKTS</sequence>
<evidence type="ECO:0000256" key="9">
    <source>
        <dbReference type="ARBA" id="ARBA00022605"/>
    </source>
</evidence>
<evidence type="ECO:0000313" key="16">
    <source>
        <dbReference type="EMBL" id="PIK62043.1"/>
    </source>
</evidence>